<dbReference type="EMBL" id="BRXW01000274">
    <property type="protein sequence ID" value="GMI17025.1"/>
    <property type="molecule type" value="Genomic_DNA"/>
</dbReference>
<dbReference type="Proteomes" id="UP001165122">
    <property type="component" value="Unassembled WGS sequence"/>
</dbReference>
<dbReference type="PANTHER" id="PTHR35513:SF1">
    <property type="entry name" value="OS02G0158600 PROTEIN"/>
    <property type="match status" value="1"/>
</dbReference>
<dbReference type="Pfam" id="PF25017">
    <property type="entry name" value="zf-C2HC_3"/>
    <property type="match status" value="1"/>
</dbReference>
<organism evidence="2 3">
    <name type="scientific">Triparma laevis f. longispina</name>
    <dbReference type="NCBI Taxonomy" id="1714387"/>
    <lineage>
        <taxon>Eukaryota</taxon>
        <taxon>Sar</taxon>
        <taxon>Stramenopiles</taxon>
        <taxon>Ochrophyta</taxon>
        <taxon>Bolidophyceae</taxon>
        <taxon>Parmales</taxon>
        <taxon>Triparmaceae</taxon>
        <taxon>Triparma</taxon>
    </lineage>
</organism>
<evidence type="ECO:0000313" key="2">
    <source>
        <dbReference type="EMBL" id="GMI17025.1"/>
    </source>
</evidence>
<dbReference type="InterPro" id="IPR056971">
    <property type="entry name" value="Znf-C2HC_3"/>
</dbReference>
<reference evidence="3" key="1">
    <citation type="journal article" date="2023" name="Commun. Biol.">
        <title>Genome analysis of Parmales, the sister group of diatoms, reveals the evolutionary specialization of diatoms from phago-mixotrophs to photoautotrophs.</title>
        <authorList>
            <person name="Ban H."/>
            <person name="Sato S."/>
            <person name="Yoshikawa S."/>
            <person name="Yamada K."/>
            <person name="Nakamura Y."/>
            <person name="Ichinomiya M."/>
            <person name="Sato N."/>
            <person name="Blanc-Mathieu R."/>
            <person name="Endo H."/>
            <person name="Kuwata A."/>
            <person name="Ogata H."/>
        </authorList>
    </citation>
    <scope>NUCLEOTIDE SEQUENCE [LARGE SCALE GENOMIC DNA]</scope>
    <source>
        <strain evidence="3">NIES 3700</strain>
    </source>
</reference>
<feature type="domain" description="C2HC zinc finger plants" evidence="1">
    <location>
        <begin position="65"/>
        <end position="109"/>
    </location>
</feature>
<dbReference type="AlphaFoldDB" id="A0A9W7FRV4"/>
<sequence length="118" mass="13135">MDHLMETTDDPVGALDELLSKVKISHGIQGVNYILNHIQSKISPSPESSLSAAYEILDTVLSEPSLLQSQGREDIIKHAFEDGSTSYCKNCKGMIKKERWAQHVEYWCPGIEVGDDDT</sequence>
<gene>
    <name evidence="2" type="ORF">TrLO_g15305</name>
</gene>
<name>A0A9W7FRV4_9STRA</name>
<dbReference type="OrthoDB" id="436688at2759"/>
<evidence type="ECO:0000313" key="3">
    <source>
        <dbReference type="Proteomes" id="UP001165122"/>
    </source>
</evidence>
<dbReference type="PANTHER" id="PTHR35513">
    <property type="entry name" value="OS02G0158600 PROTEIN"/>
    <property type="match status" value="1"/>
</dbReference>
<keyword evidence="3" id="KW-1185">Reference proteome</keyword>
<evidence type="ECO:0000259" key="1">
    <source>
        <dbReference type="Pfam" id="PF25017"/>
    </source>
</evidence>
<comment type="caution">
    <text evidence="2">The sequence shown here is derived from an EMBL/GenBank/DDBJ whole genome shotgun (WGS) entry which is preliminary data.</text>
</comment>
<protein>
    <recommendedName>
        <fullName evidence="1">C2HC zinc finger plants domain-containing protein</fullName>
    </recommendedName>
</protein>
<proteinExistence type="predicted"/>
<accession>A0A9W7FRV4</accession>